<dbReference type="GO" id="GO:0071555">
    <property type="term" value="P:cell wall organization"/>
    <property type="evidence" value="ECO:0007669"/>
    <property type="project" value="UniProtKB-KW"/>
</dbReference>
<keyword evidence="1 4" id="KW-0732">Signal</keyword>
<dbReference type="HOGENOM" id="CLU_042923_3_2_6"/>
<dbReference type="NCBIfam" id="TIGR00413">
    <property type="entry name" value="rlpA"/>
    <property type="match status" value="1"/>
</dbReference>
<comment type="similarity">
    <text evidence="4 5">Belongs to the RlpA family.</text>
</comment>
<comment type="function">
    <text evidence="4">Lytic transglycosylase with a strong preference for naked glycan strands that lack stem peptides.</text>
</comment>
<dbReference type="SUPFAM" id="SSF50685">
    <property type="entry name" value="Barwin-like endoglucanases"/>
    <property type="match status" value="1"/>
</dbReference>
<dbReference type="Gene3D" id="3.30.70.1070">
    <property type="entry name" value="Sporulation related repeat"/>
    <property type="match status" value="1"/>
</dbReference>
<feature type="domain" description="SPOR" evidence="6">
    <location>
        <begin position="232"/>
        <end position="307"/>
    </location>
</feature>
<dbReference type="InterPro" id="IPR012997">
    <property type="entry name" value="RplA"/>
</dbReference>
<dbReference type="OrthoDB" id="9779128at2"/>
<dbReference type="STRING" id="762983.HMPREF9444_00170"/>
<evidence type="ECO:0000259" key="6">
    <source>
        <dbReference type="PROSITE" id="PS51724"/>
    </source>
</evidence>
<keyword evidence="2 4" id="KW-0456">Lyase</keyword>
<evidence type="ECO:0000256" key="4">
    <source>
        <dbReference type="HAMAP-Rule" id="MF_02071"/>
    </source>
</evidence>
<dbReference type="Pfam" id="PF05036">
    <property type="entry name" value="SPOR"/>
    <property type="match status" value="1"/>
</dbReference>
<dbReference type="GO" id="GO:0042834">
    <property type="term" value="F:peptidoglycan binding"/>
    <property type="evidence" value="ECO:0007669"/>
    <property type="project" value="InterPro"/>
</dbReference>
<dbReference type="AlphaFoldDB" id="E8LHJ7"/>
<dbReference type="InterPro" id="IPR036908">
    <property type="entry name" value="RlpA-like_sf"/>
</dbReference>
<dbReference type="eggNOG" id="COG0797">
    <property type="taxonomic scope" value="Bacteria"/>
</dbReference>
<dbReference type="GO" id="GO:0009279">
    <property type="term" value="C:cell outer membrane"/>
    <property type="evidence" value="ECO:0007669"/>
    <property type="project" value="TreeGrafter"/>
</dbReference>
<dbReference type="EC" id="4.2.2.-" evidence="4"/>
<sequence precursor="true">MKNKISYTLVASLLSAIFILNGCSSSSDINKTHGAISSSGGVYGTGPNNSIPYPQKDPVDITGVPGAKVKYEPYSRGGNKNYTVLGKSYKVWNDVKSYEEIGTASWYGPGFHGNKTSNGETYNQKGFSAAHKNLPLPSYLKVTNLNNAKSVIVRVNDRGPFHGNRIIDLSESAARYLDIVRKGTGKVRIELVKVSPDGTILNSSQSSYIAQNTVENSDENVLAPILQDKNSNILSGGFYVQFFSTQSSDRASEISDRLRGLTSYPIVINKESGYYRLRTGPIVEEDLENAVEEMKNLGYNDSFVKKI</sequence>
<evidence type="ECO:0000256" key="2">
    <source>
        <dbReference type="ARBA" id="ARBA00023239"/>
    </source>
</evidence>
<accession>E8LHJ7</accession>
<dbReference type="RefSeq" id="WP_009142397.1">
    <property type="nucleotide sequence ID" value="NZ_GL830945.1"/>
</dbReference>
<evidence type="ECO:0000313" key="7">
    <source>
        <dbReference type="EMBL" id="EFY08016.1"/>
    </source>
</evidence>
<feature type="chain" id="PRO_5009991381" description="Endolytic peptidoglycan transglycosylase RlpA" evidence="4">
    <location>
        <begin position="23"/>
        <end position="307"/>
    </location>
</feature>
<dbReference type="HAMAP" id="MF_02071">
    <property type="entry name" value="RlpA"/>
    <property type="match status" value="1"/>
</dbReference>
<dbReference type="InterPro" id="IPR036680">
    <property type="entry name" value="SPOR-like_sf"/>
</dbReference>
<keyword evidence="7" id="KW-0131">Cell cycle</keyword>
<reference evidence="7 8" key="1">
    <citation type="submission" date="2011-01" db="EMBL/GenBank/DDBJ databases">
        <authorList>
            <person name="Weinstock G."/>
            <person name="Sodergren E."/>
            <person name="Clifton S."/>
            <person name="Fulton L."/>
            <person name="Fulton B."/>
            <person name="Courtney L."/>
            <person name="Fronick C."/>
            <person name="Harrison M."/>
            <person name="Strong C."/>
            <person name="Farmer C."/>
            <person name="Delahaunty K."/>
            <person name="Markovic C."/>
            <person name="Hall O."/>
            <person name="Minx P."/>
            <person name="Tomlinson C."/>
            <person name="Mitreva M."/>
            <person name="Hou S."/>
            <person name="Chen J."/>
            <person name="Wollam A."/>
            <person name="Pepin K.H."/>
            <person name="Johnson M."/>
            <person name="Bhonagiri V."/>
            <person name="Zhang X."/>
            <person name="Suruliraj S."/>
            <person name="Warren W."/>
            <person name="Chinwalla A."/>
            <person name="Mardis E.R."/>
            <person name="Wilson R.K."/>
        </authorList>
    </citation>
    <scope>NUCLEOTIDE SEQUENCE [LARGE SCALE GENOMIC DNA]</scope>
    <source>
        <strain evidence="8">DSM 22608 / JCM 16073 / KCTC 15190 / YIT 12066</strain>
    </source>
</reference>
<evidence type="ECO:0000256" key="3">
    <source>
        <dbReference type="ARBA" id="ARBA00023316"/>
    </source>
</evidence>
<organism evidence="7 8">
    <name type="scientific">Succinatimonas hippei (strain DSM 22608 / JCM 16073 / KCTC 15190 / YIT 12066)</name>
    <dbReference type="NCBI Taxonomy" id="762983"/>
    <lineage>
        <taxon>Bacteria</taxon>
        <taxon>Pseudomonadati</taxon>
        <taxon>Pseudomonadota</taxon>
        <taxon>Gammaproteobacteria</taxon>
        <taxon>Aeromonadales</taxon>
        <taxon>Succinivibrionaceae</taxon>
        <taxon>Succinatimonas</taxon>
    </lineage>
</organism>
<dbReference type="PANTHER" id="PTHR34183">
    <property type="entry name" value="ENDOLYTIC PEPTIDOGLYCAN TRANSGLYCOSYLASE RLPA"/>
    <property type="match status" value="1"/>
</dbReference>
<dbReference type="EMBL" id="AEVO01000007">
    <property type="protein sequence ID" value="EFY08016.1"/>
    <property type="molecule type" value="Genomic_DNA"/>
</dbReference>
<keyword evidence="7" id="KW-0132">Cell division</keyword>
<dbReference type="Proteomes" id="UP000018458">
    <property type="component" value="Unassembled WGS sequence"/>
</dbReference>
<dbReference type="InterPro" id="IPR009009">
    <property type="entry name" value="RlpA-like_DPBB"/>
</dbReference>
<dbReference type="SUPFAM" id="SSF110997">
    <property type="entry name" value="Sporulation related repeat"/>
    <property type="match status" value="1"/>
</dbReference>
<feature type="signal peptide" evidence="4">
    <location>
        <begin position="1"/>
        <end position="22"/>
    </location>
</feature>
<evidence type="ECO:0000256" key="5">
    <source>
        <dbReference type="RuleBase" id="RU003495"/>
    </source>
</evidence>
<dbReference type="GO" id="GO:0051301">
    <property type="term" value="P:cell division"/>
    <property type="evidence" value="ECO:0007669"/>
    <property type="project" value="UniProtKB-KW"/>
</dbReference>
<dbReference type="Gene3D" id="2.40.40.10">
    <property type="entry name" value="RlpA-like domain"/>
    <property type="match status" value="1"/>
</dbReference>
<dbReference type="Pfam" id="PF03330">
    <property type="entry name" value="DPBB_1"/>
    <property type="match status" value="1"/>
</dbReference>
<dbReference type="CDD" id="cd22268">
    <property type="entry name" value="DPBB_RlpA-like"/>
    <property type="match status" value="1"/>
</dbReference>
<protein>
    <recommendedName>
        <fullName evidence="4">Endolytic peptidoglycan transglycosylase RlpA</fullName>
        <ecNumber evidence="4">4.2.2.-</ecNumber>
    </recommendedName>
</protein>
<name>E8LHJ7_SUCHY</name>
<keyword evidence="8" id="KW-1185">Reference proteome</keyword>
<gene>
    <name evidence="4" type="primary">rlpA</name>
    <name evidence="7" type="ORF">HMPREF9444_00170</name>
</gene>
<evidence type="ECO:0000256" key="1">
    <source>
        <dbReference type="ARBA" id="ARBA00022729"/>
    </source>
</evidence>
<dbReference type="GO" id="GO:0000270">
    <property type="term" value="P:peptidoglycan metabolic process"/>
    <property type="evidence" value="ECO:0007669"/>
    <property type="project" value="UniProtKB-UniRule"/>
</dbReference>
<dbReference type="PROSITE" id="PS51724">
    <property type="entry name" value="SPOR"/>
    <property type="match status" value="1"/>
</dbReference>
<dbReference type="PANTHER" id="PTHR34183:SF1">
    <property type="entry name" value="ENDOLYTIC PEPTIDOGLYCAN TRANSGLYCOSYLASE RLPA"/>
    <property type="match status" value="1"/>
</dbReference>
<dbReference type="InterPro" id="IPR034718">
    <property type="entry name" value="RlpA"/>
</dbReference>
<dbReference type="GO" id="GO:0008932">
    <property type="term" value="F:lytic endotransglycosylase activity"/>
    <property type="evidence" value="ECO:0007669"/>
    <property type="project" value="UniProtKB-UniRule"/>
</dbReference>
<dbReference type="InterPro" id="IPR007730">
    <property type="entry name" value="SPOR-like_dom"/>
</dbReference>
<keyword evidence="3 4" id="KW-0961">Cell wall biogenesis/degradation</keyword>
<proteinExistence type="inferred from homology"/>
<evidence type="ECO:0000313" key="8">
    <source>
        <dbReference type="Proteomes" id="UP000018458"/>
    </source>
</evidence>
<comment type="caution">
    <text evidence="7">The sequence shown here is derived from an EMBL/GenBank/DDBJ whole genome shotgun (WGS) entry which is preliminary data.</text>
</comment>